<feature type="compositionally biased region" description="Polar residues" evidence="1">
    <location>
        <begin position="12"/>
        <end position="23"/>
    </location>
</feature>
<name>A0A9W7XXQ3_9FUNG</name>
<feature type="non-terminal residue" evidence="3">
    <location>
        <position position="1"/>
    </location>
</feature>
<dbReference type="OrthoDB" id="1938591at2759"/>
<proteinExistence type="predicted"/>
<feature type="compositionally biased region" description="Pro residues" evidence="1">
    <location>
        <begin position="728"/>
        <end position="743"/>
    </location>
</feature>
<evidence type="ECO:0000259" key="2">
    <source>
        <dbReference type="PROSITE" id="PS51011"/>
    </source>
</evidence>
<evidence type="ECO:0000313" key="3">
    <source>
        <dbReference type="EMBL" id="KAJ1720588.1"/>
    </source>
</evidence>
<feature type="region of interest" description="Disordered" evidence="1">
    <location>
        <begin position="1"/>
        <end position="23"/>
    </location>
</feature>
<organism evidence="3 4">
    <name type="scientific">Coemansia erecta</name>
    <dbReference type="NCBI Taxonomy" id="147472"/>
    <lineage>
        <taxon>Eukaryota</taxon>
        <taxon>Fungi</taxon>
        <taxon>Fungi incertae sedis</taxon>
        <taxon>Zoopagomycota</taxon>
        <taxon>Kickxellomycotina</taxon>
        <taxon>Kickxellomycetes</taxon>
        <taxon>Kickxellales</taxon>
        <taxon>Kickxellaceae</taxon>
        <taxon>Coemansia</taxon>
    </lineage>
</organism>
<dbReference type="Proteomes" id="UP001149813">
    <property type="component" value="Unassembled WGS sequence"/>
</dbReference>
<sequence>QQQQQQAGGAETNGQHNGQMANGFNAQQLALAQQALALQRQGGLTPQQQQQQMLMMQQQAALQQQQQQQQQQHAGYNVVALRALAAKHGIPEEVSAQLPVAQLAAFLQNLQAQQNGMGVGAGAGAGVAGTPPRQPAGGAAQRPTKGVKREAKRAASKSMSRSPAPSQQGGSGLVSPTTPLTAASQRAGSQTPSDLAPAPTYSAAEVAAATRASSEFIAQLGHFTYETFLQFVQKFNRENSVPGNFSKAPLFNDTTIDMYRFFCEVVRHGGLEQVHVRRLWRQIARDIGLPEVATLPPLLSRWYKVWLQPLEQLRVFPPGHPRHTGVGANFSIKKRRKNDGGSPGATPAPEAAAAAAATVAAKRMRMHSPAPVAAAPGPPAVATPVPLPVPVPVAAPGAEPAAQTSGPAVTVPMPRPAPAGLQFFPLERTLDTFGGVDLQACVALRRRVRAPQAGDYGSIDVGALALSIESGIPAETTAALAALVRVSAHPDAVLPLAQCEELAEALLGVLERGAPGELEGAGAAAAAASYAADVGRLEAQCGELLQDEMHDAQAALGVARGGDALWAFTSEHTLAAAYALRNLSFLPANQQFLAQSADFHRAFAALNRRCAAHSRAGGGGGVLALQRALDMRRCLLATLANLASTVDLGRAGAAFAGQALGLLAYFADGAQAQRAARRWESSWVLVALDVLARMSVAEDGRRALAQHLALLRGPLDACARLVTLGATPPQPQGQQPPPPPPQQQQPAASLDMRAAYVLTSLLVVGNVAGGGGGSGGRRAHRRRMAFMPVAGSLCATDAATGRQRQRAQDGEGEEEGGGVDGVCRGLADDAGVVRALWTLAAGDALQGFGEVAERAVAVLGAMADAGAEFAQPWTAWVAERLARRPLPRATTLALCALVGLAPARP</sequence>
<feature type="compositionally biased region" description="Polar residues" evidence="1">
    <location>
        <begin position="174"/>
        <end position="193"/>
    </location>
</feature>
<dbReference type="Gene3D" id="1.10.150.60">
    <property type="entry name" value="ARID DNA-binding domain"/>
    <property type="match status" value="1"/>
</dbReference>
<feature type="domain" description="ARID" evidence="2">
    <location>
        <begin position="222"/>
        <end position="315"/>
    </location>
</feature>
<reference evidence="3" key="1">
    <citation type="submission" date="2022-07" db="EMBL/GenBank/DDBJ databases">
        <title>Phylogenomic reconstructions and comparative analyses of Kickxellomycotina fungi.</title>
        <authorList>
            <person name="Reynolds N.K."/>
            <person name="Stajich J.E."/>
            <person name="Barry K."/>
            <person name="Grigoriev I.V."/>
            <person name="Crous P."/>
            <person name="Smith M.E."/>
        </authorList>
    </citation>
    <scope>NUCLEOTIDE SEQUENCE</scope>
    <source>
        <strain evidence="3">NBRC 32514</strain>
    </source>
</reference>
<dbReference type="PROSITE" id="PS51011">
    <property type="entry name" value="ARID"/>
    <property type="match status" value="1"/>
</dbReference>
<dbReference type="InterPro" id="IPR036431">
    <property type="entry name" value="ARID_dom_sf"/>
</dbReference>
<gene>
    <name evidence="3" type="ORF">LPJ53_004793</name>
</gene>
<keyword evidence="4" id="KW-1185">Reference proteome</keyword>
<evidence type="ECO:0000256" key="1">
    <source>
        <dbReference type="SAM" id="MobiDB-lite"/>
    </source>
</evidence>
<evidence type="ECO:0000313" key="4">
    <source>
        <dbReference type="Proteomes" id="UP001149813"/>
    </source>
</evidence>
<dbReference type="Pfam" id="PF01388">
    <property type="entry name" value="ARID"/>
    <property type="match status" value="1"/>
</dbReference>
<feature type="region of interest" description="Disordered" evidence="1">
    <location>
        <begin position="797"/>
        <end position="820"/>
    </location>
</feature>
<protein>
    <recommendedName>
        <fullName evidence="2">ARID domain-containing protein</fullName>
    </recommendedName>
</protein>
<feature type="region of interest" description="Disordered" evidence="1">
    <location>
        <begin position="725"/>
        <end position="749"/>
    </location>
</feature>
<comment type="caution">
    <text evidence="3">The sequence shown here is derived from an EMBL/GenBank/DDBJ whole genome shotgun (WGS) entry which is preliminary data.</text>
</comment>
<dbReference type="EMBL" id="JANBOJ010000243">
    <property type="protein sequence ID" value="KAJ1720588.1"/>
    <property type="molecule type" value="Genomic_DNA"/>
</dbReference>
<accession>A0A9W7XXQ3</accession>
<dbReference type="AlphaFoldDB" id="A0A9W7XXQ3"/>
<dbReference type="GO" id="GO:0003677">
    <property type="term" value="F:DNA binding"/>
    <property type="evidence" value="ECO:0007669"/>
    <property type="project" value="InterPro"/>
</dbReference>
<dbReference type="SMART" id="SM00501">
    <property type="entry name" value="BRIGHT"/>
    <property type="match status" value="1"/>
</dbReference>
<feature type="compositionally biased region" description="Low complexity" evidence="1">
    <location>
        <begin position="156"/>
        <end position="166"/>
    </location>
</feature>
<feature type="region of interest" description="Disordered" evidence="1">
    <location>
        <begin position="122"/>
        <end position="197"/>
    </location>
</feature>
<dbReference type="InterPro" id="IPR001606">
    <property type="entry name" value="ARID_dom"/>
</dbReference>
<dbReference type="CDD" id="cd16100">
    <property type="entry name" value="ARID"/>
    <property type="match status" value="1"/>
</dbReference>
<dbReference type="SMART" id="SM01014">
    <property type="entry name" value="ARID"/>
    <property type="match status" value="1"/>
</dbReference>
<dbReference type="SUPFAM" id="SSF46774">
    <property type="entry name" value="ARID-like"/>
    <property type="match status" value="1"/>
</dbReference>